<feature type="region of interest" description="Disordered" evidence="1">
    <location>
        <begin position="140"/>
        <end position="197"/>
    </location>
</feature>
<gene>
    <name evidence="2" type="ORF">Pla100_31580</name>
</gene>
<reference evidence="2 3" key="1">
    <citation type="submission" date="2019-02" db="EMBL/GenBank/DDBJ databases">
        <title>Deep-cultivation of Planctomycetes and their phenomic and genomic characterization uncovers novel biology.</title>
        <authorList>
            <person name="Wiegand S."/>
            <person name="Jogler M."/>
            <person name="Boedeker C."/>
            <person name="Pinto D."/>
            <person name="Vollmers J."/>
            <person name="Rivas-Marin E."/>
            <person name="Kohn T."/>
            <person name="Peeters S.H."/>
            <person name="Heuer A."/>
            <person name="Rast P."/>
            <person name="Oberbeckmann S."/>
            <person name="Bunk B."/>
            <person name="Jeske O."/>
            <person name="Meyerdierks A."/>
            <person name="Storesund J.E."/>
            <person name="Kallscheuer N."/>
            <person name="Luecker S."/>
            <person name="Lage O.M."/>
            <person name="Pohl T."/>
            <person name="Merkel B.J."/>
            <person name="Hornburger P."/>
            <person name="Mueller R.-W."/>
            <person name="Bruemmer F."/>
            <person name="Labrenz M."/>
            <person name="Spormann A.M."/>
            <person name="Op Den Camp H."/>
            <person name="Overmann J."/>
            <person name="Amann R."/>
            <person name="Jetten M.S.M."/>
            <person name="Mascher T."/>
            <person name="Medema M.H."/>
            <person name="Devos D.P."/>
            <person name="Kaster A.-K."/>
            <person name="Ovreas L."/>
            <person name="Rohde M."/>
            <person name="Galperin M.Y."/>
            <person name="Jogler C."/>
        </authorList>
    </citation>
    <scope>NUCLEOTIDE SEQUENCE [LARGE SCALE GENOMIC DNA]</scope>
    <source>
        <strain evidence="2 3">Pla100</strain>
    </source>
</reference>
<evidence type="ECO:0000313" key="3">
    <source>
        <dbReference type="Proteomes" id="UP000316213"/>
    </source>
</evidence>
<dbReference type="EMBL" id="SJPM01000006">
    <property type="protein sequence ID" value="TWT95517.1"/>
    <property type="molecule type" value="Genomic_DNA"/>
</dbReference>
<dbReference type="OrthoDB" id="259673at2"/>
<comment type="caution">
    <text evidence="2">The sequence shown here is derived from an EMBL/GenBank/DDBJ whole genome shotgun (WGS) entry which is preliminary data.</text>
</comment>
<feature type="compositionally biased region" description="Polar residues" evidence="1">
    <location>
        <begin position="148"/>
        <end position="171"/>
    </location>
</feature>
<dbReference type="Proteomes" id="UP000316213">
    <property type="component" value="Unassembled WGS sequence"/>
</dbReference>
<dbReference type="AlphaFoldDB" id="A0A5C6A800"/>
<dbReference type="RefSeq" id="WP_146578582.1">
    <property type="nucleotide sequence ID" value="NZ_SJPM01000006.1"/>
</dbReference>
<keyword evidence="3" id="KW-1185">Reference proteome</keyword>
<evidence type="ECO:0000256" key="1">
    <source>
        <dbReference type="SAM" id="MobiDB-lite"/>
    </source>
</evidence>
<accession>A0A5C6A800</accession>
<proteinExistence type="predicted"/>
<sequence>MLRVDKALFSNVVTAVQRTANLPGGAVRNLPGGASLEGMKGVESFSAEVADAKKEFELGRVHNSLARIRQIEMQFNSIAGRWNAQAGGILASARQGKQAVPAQKLNEVKNAQAKMRQLTAPATKSFRDLITALEHAVASRNDAEEASDQASEQRTSSTDLVSTSAIASGSPTGPAVSNEKPLDDEEESVASRSFDSEPRKEVPDLAVLGKFAEKYRFGPKLEVKISESRKRHISPKLEEGRFYFVQGMQPPTVVRVREIRSSAVLVYDALHGNETLLDSFRLRTLIGRGIWLLTPSRIGA</sequence>
<evidence type="ECO:0000313" key="2">
    <source>
        <dbReference type="EMBL" id="TWT95517.1"/>
    </source>
</evidence>
<organism evidence="2 3">
    <name type="scientific">Neorhodopirellula pilleata</name>
    <dbReference type="NCBI Taxonomy" id="2714738"/>
    <lineage>
        <taxon>Bacteria</taxon>
        <taxon>Pseudomonadati</taxon>
        <taxon>Planctomycetota</taxon>
        <taxon>Planctomycetia</taxon>
        <taxon>Pirellulales</taxon>
        <taxon>Pirellulaceae</taxon>
        <taxon>Neorhodopirellula</taxon>
    </lineage>
</organism>
<protein>
    <submittedName>
        <fullName evidence="2">Uncharacterized protein</fullName>
    </submittedName>
</protein>
<name>A0A5C6A800_9BACT</name>